<keyword evidence="4" id="KW-0732">Signal</keyword>
<reference evidence="5 6" key="1">
    <citation type="submission" date="2019-07" db="EMBL/GenBank/DDBJ databases">
        <title>Hymenobacter sp. straun FUR1 Genome sequencing and assembly.</title>
        <authorList>
            <person name="Chhetri G."/>
        </authorList>
    </citation>
    <scope>NUCLEOTIDE SEQUENCE [LARGE SCALE GENOMIC DNA]</scope>
    <source>
        <strain evidence="5 6">Fur1</strain>
    </source>
</reference>
<sequence>MKRLEVSKSSFSVSVRRSLLLAAGLSGATALGAQAQAQPSRGRPRGTIQDAEIEIVKDRVNTLPEATRNFEKIRLAPPPKPTRTVTYTYPDFRLPATRLNTAIPVLPIAPEAPSLLTGNYLKLGIGNYGTVYGRAHLHSTRNEKYSYGLDLRHQSSANGPVDGSNSATTQSSAALTGEVYQGNAALGASLDYGRERYHFYGYDASKLTSTPDKGSIEQTFNRFGARAYARNRAPDAAIQYDLGLGYKYWKDAYTSSEGNFFLDGKLGYALSETSKLTLQGEASFITEKEDLAAITPPGTVSNISRTRNFVQVTPAYELAGKTGVSLTLGATFGYSSEPNTVPGGSTDQLNGVPKTAVYPAVRIGYALVPEKLQIYGGLGGALQRVTRYDLTQENPWLARGASQTVADAHQGVSVYGGFTAAPASGLEVAARATFSRSRNLYFYRNSLTDTTKFDLVYDQESIGVANVHAEVLYSAAEKVRVGLKADFNHYGVKNLNQAFGRPSFIGTLYGTYNATDKLLLGANLYYYAPKYGIGYLTNLVNGIPVQEVISRQTNSVVDLSLRADYRITPKFSIFAMGNNLTNRHYQRYLNYQSQGINVIGGAAYSF</sequence>
<comment type="subcellular location">
    <subcellularLocation>
        <location evidence="1">Cell outer membrane</location>
    </subcellularLocation>
</comment>
<keyword evidence="6" id="KW-1185">Reference proteome</keyword>
<evidence type="ECO:0000313" key="6">
    <source>
        <dbReference type="Proteomes" id="UP000317624"/>
    </source>
</evidence>
<feature type="signal peptide" evidence="4">
    <location>
        <begin position="1"/>
        <end position="35"/>
    </location>
</feature>
<name>A0A558C1W1_9BACT</name>
<dbReference type="GO" id="GO:0009279">
    <property type="term" value="C:cell outer membrane"/>
    <property type="evidence" value="ECO:0007669"/>
    <property type="project" value="UniProtKB-SubCell"/>
</dbReference>
<dbReference type="OrthoDB" id="1264254at2"/>
<accession>A0A558C1W1</accession>
<feature type="chain" id="PRO_5022120107" evidence="4">
    <location>
        <begin position="36"/>
        <end position="606"/>
    </location>
</feature>
<keyword evidence="5" id="KW-0675">Receptor</keyword>
<organism evidence="5 6">
    <name type="scientific">Hymenobacter setariae</name>
    <dbReference type="NCBI Taxonomy" id="2594794"/>
    <lineage>
        <taxon>Bacteria</taxon>
        <taxon>Pseudomonadati</taxon>
        <taxon>Bacteroidota</taxon>
        <taxon>Cytophagia</taxon>
        <taxon>Cytophagales</taxon>
        <taxon>Hymenobacteraceae</taxon>
        <taxon>Hymenobacter</taxon>
    </lineage>
</organism>
<gene>
    <name evidence="5" type="ORF">FNT36_01010</name>
</gene>
<dbReference type="AlphaFoldDB" id="A0A558C1W1"/>
<comment type="caution">
    <text evidence="5">The sequence shown here is derived from an EMBL/GenBank/DDBJ whole genome shotgun (WGS) entry which is preliminary data.</text>
</comment>
<evidence type="ECO:0000256" key="4">
    <source>
        <dbReference type="SAM" id="SignalP"/>
    </source>
</evidence>
<proteinExistence type="predicted"/>
<dbReference type="SUPFAM" id="SSF56935">
    <property type="entry name" value="Porins"/>
    <property type="match status" value="1"/>
</dbReference>
<evidence type="ECO:0000256" key="1">
    <source>
        <dbReference type="ARBA" id="ARBA00004442"/>
    </source>
</evidence>
<dbReference type="EMBL" id="VMRJ01000001">
    <property type="protein sequence ID" value="TVT42704.1"/>
    <property type="molecule type" value="Genomic_DNA"/>
</dbReference>
<dbReference type="Gene3D" id="2.40.170.20">
    <property type="entry name" value="TonB-dependent receptor, beta-barrel domain"/>
    <property type="match status" value="1"/>
</dbReference>
<evidence type="ECO:0000256" key="3">
    <source>
        <dbReference type="ARBA" id="ARBA00023237"/>
    </source>
</evidence>
<dbReference type="RefSeq" id="WP_144843093.1">
    <property type="nucleotide sequence ID" value="NZ_VMRJ01000001.1"/>
</dbReference>
<protein>
    <submittedName>
        <fullName evidence="5">TonB-dependent receptor</fullName>
    </submittedName>
</protein>
<keyword evidence="2" id="KW-0472">Membrane</keyword>
<dbReference type="Proteomes" id="UP000317624">
    <property type="component" value="Unassembled WGS sequence"/>
</dbReference>
<dbReference type="InterPro" id="IPR036942">
    <property type="entry name" value="Beta-barrel_TonB_sf"/>
</dbReference>
<evidence type="ECO:0000313" key="5">
    <source>
        <dbReference type="EMBL" id="TVT42704.1"/>
    </source>
</evidence>
<evidence type="ECO:0000256" key="2">
    <source>
        <dbReference type="ARBA" id="ARBA00023136"/>
    </source>
</evidence>
<keyword evidence="3" id="KW-0998">Cell outer membrane</keyword>